<keyword evidence="3" id="KW-1185">Reference proteome</keyword>
<dbReference type="STRING" id="4232.A0A251U8V8"/>
<gene>
    <name evidence="2" type="ORF">HannXRQ_Chr07g0185621</name>
</gene>
<dbReference type="SUPFAM" id="SSF81383">
    <property type="entry name" value="F-box domain"/>
    <property type="match status" value="1"/>
</dbReference>
<evidence type="ECO:0000313" key="3">
    <source>
        <dbReference type="Proteomes" id="UP000215914"/>
    </source>
</evidence>
<dbReference type="InterPro" id="IPR036047">
    <property type="entry name" value="F-box-like_dom_sf"/>
</dbReference>
<dbReference type="PANTHER" id="PTHR31672">
    <property type="entry name" value="BNACNNG10540D PROTEIN"/>
    <property type="match status" value="1"/>
</dbReference>
<dbReference type="EMBL" id="CM007896">
    <property type="protein sequence ID" value="OTG19770.1"/>
    <property type="molecule type" value="Genomic_DNA"/>
</dbReference>
<evidence type="ECO:0000259" key="1">
    <source>
        <dbReference type="SMART" id="SM00256"/>
    </source>
</evidence>
<evidence type="ECO:0000313" key="2">
    <source>
        <dbReference type="EMBL" id="OTG19770.1"/>
    </source>
</evidence>
<dbReference type="AlphaFoldDB" id="A0A251U8V8"/>
<accession>A0A251U8V8</accession>
<dbReference type="InterPro" id="IPR017451">
    <property type="entry name" value="F-box-assoc_interact_dom"/>
</dbReference>
<dbReference type="Pfam" id="PF00646">
    <property type="entry name" value="F-box"/>
    <property type="match status" value="1"/>
</dbReference>
<dbReference type="InParanoid" id="A0A251U8V8"/>
<feature type="domain" description="F-box" evidence="1">
    <location>
        <begin position="5"/>
        <end position="46"/>
    </location>
</feature>
<dbReference type="CDD" id="cd22157">
    <property type="entry name" value="F-box_AtFBW1-like"/>
    <property type="match status" value="1"/>
</dbReference>
<name>A0A251U8V8_HELAN</name>
<dbReference type="InterPro" id="IPR001810">
    <property type="entry name" value="F-box_dom"/>
</dbReference>
<dbReference type="InterPro" id="IPR050796">
    <property type="entry name" value="SCF_F-box_component"/>
</dbReference>
<dbReference type="Pfam" id="PF08268">
    <property type="entry name" value="FBA_3"/>
    <property type="match status" value="1"/>
</dbReference>
<reference evidence="3" key="1">
    <citation type="journal article" date="2017" name="Nature">
        <title>The sunflower genome provides insights into oil metabolism, flowering and Asterid evolution.</title>
        <authorList>
            <person name="Badouin H."/>
            <person name="Gouzy J."/>
            <person name="Grassa C.J."/>
            <person name="Murat F."/>
            <person name="Staton S.E."/>
            <person name="Cottret L."/>
            <person name="Lelandais-Briere C."/>
            <person name="Owens G.L."/>
            <person name="Carrere S."/>
            <person name="Mayjonade B."/>
            <person name="Legrand L."/>
            <person name="Gill N."/>
            <person name="Kane N.C."/>
            <person name="Bowers J.E."/>
            <person name="Hubner S."/>
            <person name="Bellec A."/>
            <person name="Berard A."/>
            <person name="Berges H."/>
            <person name="Blanchet N."/>
            <person name="Boniface M.C."/>
            <person name="Brunel D."/>
            <person name="Catrice O."/>
            <person name="Chaidir N."/>
            <person name="Claudel C."/>
            <person name="Donnadieu C."/>
            <person name="Faraut T."/>
            <person name="Fievet G."/>
            <person name="Helmstetter N."/>
            <person name="King M."/>
            <person name="Knapp S.J."/>
            <person name="Lai Z."/>
            <person name="Le Paslier M.C."/>
            <person name="Lippi Y."/>
            <person name="Lorenzon L."/>
            <person name="Mandel J.R."/>
            <person name="Marage G."/>
            <person name="Marchand G."/>
            <person name="Marquand E."/>
            <person name="Bret-Mestries E."/>
            <person name="Morien E."/>
            <person name="Nambeesan S."/>
            <person name="Nguyen T."/>
            <person name="Pegot-Espagnet P."/>
            <person name="Pouilly N."/>
            <person name="Raftis F."/>
            <person name="Sallet E."/>
            <person name="Schiex T."/>
            <person name="Thomas J."/>
            <person name="Vandecasteele C."/>
            <person name="Vares D."/>
            <person name="Vear F."/>
            <person name="Vautrin S."/>
            <person name="Crespi M."/>
            <person name="Mangin B."/>
            <person name="Burke J.M."/>
            <person name="Salse J."/>
            <person name="Munos S."/>
            <person name="Vincourt P."/>
            <person name="Rieseberg L.H."/>
            <person name="Langlade N.B."/>
        </authorList>
    </citation>
    <scope>NUCLEOTIDE SEQUENCE [LARGE SCALE GENOMIC DNA]</scope>
    <source>
        <strain evidence="3">cv. SF193</strain>
    </source>
</reference>
<dbReference type="PANTHER" id="PTHR31672:SF10">
    <property type="entry name" value="F-BOX DOMAIN-CONTAINING PROTEIN"/>
    <property type="match status" value="1"/>
</dbReference>
<organism evidence="2 3">
    <name type="scientific">Helianthus annuus</name>
    <name type="common">Common sunflower</name>
    <dbReference type="NCBI Taxonomy" id="4232"/>
    <lineage>
        <taxon>Eukaryota</taxon>
        <taxon>Viridiplantae</taxon>
        <taxon>Streptophyta</taxon>
        <taxon>Embryophyta</taxon>
        <taxon>Tracheophyta</taxon>
        <taxon>Spermatophyta</taxon>
        <taxon>Magnoliopsida</taxon>
        <taxon>eudicotyledons</taxon>
        <taxon>Gunneridae</taxon>
        <taxon>Pentapetalae</taxon>
        <taxon>asterids</taxon>
        <taxon>campanulids</taxon>
        <taxon>Asterales</taxon>
        <taxon>Asteraceae</taxon>
        <taxon>Asteroideae</taxon>
        <taxon>Heliantheae alliance</taxon>
        <taxon>Heliantheae</taxon>
        <taxon>Helianthus</taxon>
    </lineage>
</organism>
<dbReference type="Proteomes" id="UP000215914">
    <property type="component" value="Chromosome 7"/>
</dbReference>
<dbReference type="SMART" id="SM00256">
    <property type="entry name" value="FBOX"/>
    <property type="match status" value="1"/>
</dbReference>
<dbReference type="OMA" id="WNEWTRV"/>
<dbReference type="NCBIfam" id="TIGR01640">
    <property type="entry name" value="F_box_assoc_1"/>
    <property type="match status" value="1"/>
</dbReference>
<protein>
    <submittedName>
        <fullName evidence="2">Putative F-box domain-containing protein</fullName>
    </submittedName>
</protein>
<dbReference type="InterPro" id="IPR013187">
    <property type="entry name" value="F-box-assoc_dom_typ3"/>
</dbReference>
<sequence>MPANMPFEIQEEIIKRVLPVKSLVRLRSVSKEWKSLINSSKFITHHRSRMNQAQPHHLLVSYKDKVDSEVKYVSIVDDDNFPQQKLFCSAAVSPTVKLVNGVLILGCSHGLVCLAGATRDQVNRLIVVWNPSIRKSVGIVLPFGIHVFGFGVCPKTSDPKIVMIPRSVGYDAIAEVLTLSSGSGSGAWRSIPMNLPHKLYVFPHTPVVIDGVMHWAAYDHFVQTDDVVHRRIISFDLTSEEFGEVDLPDGLARLARSRSLNISKLNQSLVVLDYHSSGDGAVCDVWMMLQNGVPKSSFTKLFTLKVRPNSIIGFRKNGLPIMCQPHRLDGELQVYEPGSEHMNGLGIYGWVFNMASYTESLLLLNHSDSIMQ</sequence>
<dbReference type="FunCoup" id="A0A251U8V8">
    <property type="interactions" value="276"/>
</dbReference>
<proteinExistence type="predicted"/>